<dbReference type="PROSITE" id="PS50090">
    <property type="entry name" value="MYB_LIKE"/>
    <property type="match status" value="2"/>
</dbReference>
<feature type="domain" description="HTH myb-type" evidence="3">
    <location>
        <begin position="38"/>
        <end position="88"/>
    </location>
</feature>
<keyword evidence="5" id="KW-1185">Reference proteome</keyword>
<dbReference type="VEuPathDB" id="TrichDB:TRFO_38198"/>
<dbReference type="RefSeq" id="XP_068348799.1">
    <property type="nucleotide sequence ID" value="XM_068511901.1"/>
</dbReference>
<dbReference type="Gene3D" id="1.10.10.60">
    <property type="entry name" value="Homeodomain-like"/>
    <property type="match status" value="2"/>
</dbReference>
<gene>
    <name evidence="4" type="ORF">TRFO_38198</name>
</gene>
<dbReference type="SMART" id="SM00717">
    <property type="entry name" value="SANT"/>
    <property type="match status" value="2"/>
</dbReference>
<feature type="region of interest" description="Disordered" evidence="1">
    <location>
        <begin position="208"/>
        <end position="237"/>
    </location>
</feature>
<evidence type="ECO:0000313" key="5">
    <source>
        <dbReference type="Proteomes" id="UP000179807"/>
    </source>
</evidence>
<accession>A0A1J4J904</accession>
<dbReference type="PANTHER" id="PTHR45614">
    <property type="entry name" value="MYB PROTEIN-RELATED"/>
    <property type="match status" value="1"/>
</dbReference>
<dbReference type="GO" id="GO:0005634">
    <property type="term" value="C:nucleus"/>
    <property type="evidence" value="ECO:0007669"/>
    <property type="project" value="TreeGrafter"/>
</dbReference>
<evidence type="ECO:0000259" key="2">
    <source>
        <dbReference type="PROSITE" id="PS50090"/>
    </source>
</evidence>
<organism evidence="4 5">
    <name type="scientific">Tritrichomonas foetus</name>
    <dbReference type="NCBI Taxonomy" id="1144522"/>
    <lineage>
        <taxon>Eukaryota</taxon>
        <taxon>Metamonada</taxon>
        <taxon>Parabasalia</taxon>
        <taxon>Tritrichomonadida</taxon>
        <taxon>Tritrichomonadidae</taxon>
        <taxon>Tritrichomonas</taxon>
    </lineage>
</organism>
<feature type="domain" description="HTH myb-type" evidence="3">
    <location>
        <begin position="91"/>
        <end position="139"/>
    </location>
</feature>
<dbReference type="OrthoDB" id="2143914at2759"/>
<evidence type="ECO:0000256" key="1">
    <source>
        <dbReference type="SAM" id="MobiDB-lite"/>
    </source>
</evidence>
<dbReference type="InterPro" id="IPR050560">
    <property type="entry name" value="MYB_TF"/>
</dbReference>
<dbReference type="GO" id="GO:0000978">
    <property type="term" value="F:RNA polymerase II cis-regulatory region sequence-specific DNA binding"/>
    <property type="evidence" value="ECO:0007669"/>
    <property type="project" value="TreeGrafter"/>
</dbReference>
<feature type="domain" description="Myb-like" evidence="2">
    <location>
        <begin position="38"/>
        <end position="84"/>
    </location>
</feature>
<comment type="caution">
    <text evidence="4">The sequence shown here is derived from an EMBL/GenBank/DDBJ whole genome shotgun (WGS) entry which is preliminary data.</text>
</comment>
<dbReference type="InterPro" id="IPR009057">
    <property type="entry name" value="Homeodomain-like_sf"/>
</dbReference>
<dbReference type="GeneID" id="94846605"/>
<dbReference type="Pfam" id="PF13921">
    <property type="entry name" value="Myb_DNA-bind_6"/>
    <property type="match status" value="1"/>
</dbReference>
<reference evidence="4" key="1">
    <citation type="submission" date="2016-10" db="EMBL/GenBank/DDBJ databases">
        <authorList>
            <person name="Benchimol M."/>
            <person name="Almeida L.G."/>
            <person name="Vasconcelos A.T."/>
            <person name="Perreira-Neves A."/>
            <person name="Rosa I.A."/>
            <person name="Tasca T."/>
            <person name="Bogo M.R."/>
            <person name="de Souza W."/>
        </authorList>
    </citation>
    <scope>NUCLEOTIDE SEQUENCE [LARGE SCALE GENOMIC DNA]</scope>
    <source>
        <strain evidence="4">K</strain>
    </source>
</reference>
<dbReference type="AlphaFoldDB" id="A0A1J4J904"/>
<evidence type="ECO:0000259" key="3">
    <source>
        <dbReference type="PROSITE" id="PS51294"/>
    </source>
</evidence>
<dbReference type="PROSITE" id="PS51294">
    <property type="entry name" value="HTH_MYB"/>
    <property type="match status" value="2"/>
</dbReference>
<dbReference type="InterPro" id="IPR017930">
    <property type="entry name" value="Myb_dom"/>
</dbReference>
<dbReference type="Proteomes" id="UP000179807">
    <property type="component" value="Unassembled WGS sequence"/>
</dbReference>
<dbReference type="PANTHER" id="PTHR45614:SF253">
    <property type="entry name" value="CHROMOSOME UNDETERMINED SCAFFOLD_38, WHOLE GENOME SHOTGUN SEQUENCE"/>
    <property type="match status" value="1"/>
</dbReference>
<name>A0A1J4J904_9EUKA</name>
<dbReference type="GO" id="GO:0000981">
    <property type="term" value="F:DNA-binding transcription factor activity, RNA polymerase II-specific"/>
    <property type="evidence" value="ECO:0007669"/>
    <property type="project" value="TreeGrafter"/>
</dbReference>
<feature type="compositionally biased region" description="Basic and acidic residues" evidence="1">
    <location>
        <begin position="216"/>
        <end position="231"/>
    </location>
</feature>
<proteinExistence type="predicted"/>
<dbReference type="EMBL" id="MLAK01001229">
    <property type="protein sequence ID" value="OHS95662.1"/>
    <property type="molecule type" value="Genomic_DNA"/>
</dbReference>
<evidence type="ECO:0008006" key="6">
    <source>
        <dbReference type="Google" id="ProtNLM"/>
    </source>
</evidence>
<dbReference type="CDD" id="cd00167">
    <property type="entry name" value="SANT"/>
    <property type="match status" value="2"/>
</dbReference>
<protein>
    <recommendedName>
        <fullName evidence="6">Myb-like DNA-binding domain containing protein</fullName>
    </recommendedName>
</protein>
<feature type="domain" description="Myb-like" evidence="2">
    <location>
        <begin position="85"/>
        <end position="135"/>
    </location>
</feature>
<dbReference type="InterPro" id="IPR001005">
    <property type="entry name" value="SANT/Myb"/>
</dbReference>
<sequence>MFSKTVNLKISQKIQLHFIHQLFHQIMSYNQLSHRSIRRSFSQHEDELLRTLVEEHGDADWKIIADNMKTRTARQCRERYRNYLMPGLVNGPWTEEEDILLKSKFIEIGAKWTVIATFFPTRSEINLKNRWAALSKRGGYSYAISNYAFTNGAFRASIPEFTNNNIPNYYNVSFFPQYMNKTDYQDEKSAFPSLKPFADAYLEHQQVNNENLPEETEGRCEIDDAETKSESDDPDIFPLPLTKDEEKIISAIEQNLCSFDFSIPNCSVSFGFF</sequence>
<dbReference type="SUPFAM" id="SSF46689">
    <property type="entry name" value="Homeodomain-like"/>
    <property type="match status" value="1"/>
</dbReference>
<evidence type="ECO:0000313" key="4">
    <source>
        <dbReference type="EMBL" id="OHS95662.1"/>
    </source>
</evidence>